<dbReference type="EMBL" id="PITK01001346">
    <property type="protein sequence ID" value="TBU11166.1"/>
    <property type="molecule type" value="Genomic_DNA"/>
</dbReference>
<keyword evidence="2" id="KW-0732">Signal</keyword>
<comment type="caution">
    <text evidence="3">The sequence shown here is derived from an EMBL/GenBank/DDBJ whole genome shotgun (WGS) entry which is preliminary data.</text>
</comment>
<dbReference type="Proteomes" id="UP000292282">
    <property type="component" value="Unassembled WGS sequence"/>
</dbReference>
<proteinExistence type="predicted"/>
<organism evidence="3 4">
    <name type="scientific">Hamiltosporidium tvaerminnensis</name>
    <dbReference type="NCBI Taxonomy" id="1176355"/>
    <lineage>
        <taxon>Eukaryota</taxon>
        <taxon>Fungi</taxon>
        <taxon>Fungi incertae sedis</taxon>
        <taxon>Microsporidia</taxon>
        <taxon>Dubosqiidae</taxon>
        <taxon>Hamiltosporidium</taxon>
    </lineage>
</organism>
<feature type="chain" id="PRO_5020213332" evidence="2">
    <location>
        <begin position="20"/>
        <end position="128"/>
    </location>
</feature>
<feature type="compositionally biased region" description="Polar residues" evidence="1">
    <location>
        <begin position="47"/>
        <end position="58"/>
    </location>
</feature>
<accession>A0A4Q9LSQ9</accession>
<sequence>MEIFSILFSILYVLSTIECMGNSGSQPETPTNQEQAVKPEVKPEGTGDQNGQLTSQRYDNNRFERPVQNSKVPRGSYSRRGIDDNFNKKESYLMDLNGDLKYEVFGTRNIANEAALMSRISNNEKPIH</sequence>
<protein>
    <submittedName>
        <fullName evidence="3">Uncharacterized protein</fullName>
    </submittedName>
</protein>
<gene>
    <name evidence="3" type="ORF">CWI38_1346p0020</name>
</gene>
<feature type="compositionally biased region" description="Polar residues" evidence="1">
    <location>
        <begin position="22"/>
        <end position="35"/>
    </location>
</feature>
<name>A0A4Q9LSQ9_9MICR</name>
<feature type="region of interest" description="Disordered" evidence="1">
    <location>
        <begin position="22"/>
        <end position="84"/>
    </location>
</feature>
<keyword evidence="4" id="KW-1185">Reference proteome</keyword>
<dbReference type="VEuPathDB" id="MicrosporidiaDB:CWI38_1346p0020"/>
<dbReference type="AlphaFoldDB" id="A0A4Q9LSQ9"/>
<feature type="signal peptide" evidence="2">
    <location>
        <begin position="1"/>
        <end position="19"/>
    </location>
</feature>
<evidence type="ECO:0000256" key="2">
    <source>
        <dbReference type="SAM" id="SignalP"/>
    </source>
</evidence>
<evidence type="ECO:0000256" key="1">
    <source>
        <dbReference type="SAM" id="MobiDB-lite"/>
    </source>
</evidence>
<reference evidence="3 4" key="1">
    <citation type="submission" date="2017-12" db="EMBL/GenBank/DDBJ databases">
        <authorList>
            <person name="Pombert J.-F."/>
            <person name="Haag K.L."/>
            <person name="Ebert D."/>
        </authorList>
    </citation>
    <scope>NUCLEOTIDE SEQUENCE [LARGE SCALE GENOMIC DNA]</scope>
    <source>
        <strain evidence="3">IL-G-3</strain>
    </source>
</reference>
<evidence type="ECO:0000313" key="4">
    <source>
        <dbReference type="Proteomes" id="UP000292282"/>
    </source>
</evidence>
<evidence type="ECO:0000313" key="3">
    <source>
        <dbReference type="EMBL" id="TBU11166.1"/>
    </source>
</evidence>